<dbReference type="AlphaFoldDB" id="A0A3B0S9Y9"/>
<sequence length="302" mass="34305">MDIILHLGAHRTATTSFQQYMYKNANENLTAGLVFWGPAQTRDQLFNGVIPGAKRKSFLHRVLDKKKFKNVRRRVAECLEQARNEGGTQIVISEENMIGNSRLNLRETRLYGSIHDRMTRCNRAFDGKITRAVLSVRSLDDYWSSVLAYGVGRGYYLPQAKNLEQLVSGGRHWREVITDLAAAMPKTEIIVYPFEDFNGRPDAQLAIMTGRKDVPRNHTRMWLNSAPELPQIRQVLADRGGHQNKMPHGEGRWQPFNKEQIAILRNAYAADLNWLRAGADGLAILIEDTRASEGGEHPRLSQ</sequence>
<evidence type="ECO:0008006" key="2">
    <source>
        <dbReference type="Google" id="ProtNLM"/>
    </source>
</evidence>
<evidence type="ECO:0000313" key="1">
    <source>
        <dbReference type="EMBL" id="VAW01878.1"/>
    </source>
</evidence>
<organism evidence="1">
    <name type="scientific">hydrothermal vent metagenome</name>
    <dbReference type="NCBI Taxonomy" id="652676"/>
    <lineage>
        <taxon>unclassified sequences</taxon>
        <taxon>metagenomes</taxon>
        <taxon>ecological metagenomes</taxon>
    </lineage>
</organism>
<gene>
    <name evidence="1" type="ORF">MNBD_ALPHA07-1737</name>
</gene>
<reference evidence="1" key="1">
    <citation type="submission" date="2018-06" db="EMBL/GenBank/DDBJ databases">
        <authorList>
            <person name="Zhirakovskaya E."/>
        </authorList>
    </citation>
    <scope>NUCLEOTIDE SEQUENCE</scope>
</reference>
<proteinExistence type="predicted"/>
<protein>
    <recommendedName>
        <fullName evidence="2">Sulfotransferase domain-containing protein</fullName>
    </recommendedName>
</protein>
<dbReference type="EMBL" id="UOEG01000233">
    <property type="protein sequence ID" value="VAW01878.1"/>
    <property type="molecule type" value="Genomic_DNA"/>
</dbReference>
<accession>A0A3B0S9Y9</accession>
<dbReference type="InterPro" id="IPR027417">
    <property type="entry name" value="P-loop_NTPase"/>
</dbReference>
<dbReference type="SUPFAM" id="SSF52540">
    <property type="entry name" value="P-loop containing nucleoside triphosphate hydrolases"/>
    <property type="match status" value="1"/>
</dbReference>
<name>A0A3B0S9Y9_9ZZZZ</name>